<sequence>VRNVYLKCGHAYNLVRLIQCGSTHCKFSPAHPQSCGPPTCKKTCAQYRQYPQQYAPNINSFCPPCEEAYRR</sequence>
<name>A0A166ESQ3_9AGAM</name>
<proteinExistence type="predicted"/>
<protein>
    <submittedName>
        <fullName evidence="1">Uncharacterized protein</fullName>
    </submittedName>
</protein>
<reference evidence="1 2" key="1">
    <citation type="journal article" date="2016" name="Mol. Biol. Evol.">
        <title>Comparative Genomics of Early-Diverging Mushroom-Forming Fungi Provides Insights into the Origins of Lignocellulose Decay Capabilities.</title>
        <authorList>
            <person name="Nagy L.G."/>
            <person name="Riley R."/>
            <person name="Tritt A."/>
            <person name="Adam C."/>
            <person name="Daum C."/>
            <person name="Floudas D."/>
            <person name="Sun H."/>
            <person name="Yadav J.S."/>
            <person name="Pangilinan J."/>
            <person name="Larsson K.H."/>
            <person name="Matsuura K."/>
            <person name="Barry K."/>
            <person name="Labutti K."/>
            <person name="Kuo R."/>
            <person name="Ohm R.A."/>
            <person name="Bhattacharya S.S."/>
            <person name="Shirouzu T."/>
            <person name="Yoshinaga Y."/>
            <person name="Martin F.M."/>
            <person name="Grigoriev I.V."/>
            <person name="Hibbett D.S."/>
        </authorList>
    </citation>
    <scope>NUCLEOTIDE SEQUENCE [LARGE SCALE GENOMIC DNA]</scope>
    <source>
        <strain evidence="1 2">CBS 109695</strain>
    </source>
</reference>
<feature type="non-terminal residue" evidence="1">
    <location>
        <position position="1"/>
    </location>
</feature>
<gene>
    <name evidence="1" type="ORF">FIBSPDRAFT_832157</name>
</gene>
<evidence type="ECO:0000313" key="1">
    <source>
        <dbReference type="EMBL" id="KZP16068.1"/>
    </source>
</evidence>
<dbReference type="EMBL" id="KV417597">
    <property type="protein sequence ID" value="KZP16068.1"/>
    <property type="molecule type" value="Genomic_DNA"/>
</dbReference>
<dbReference type="OrthoDB" id="2748942at2759"/>
<accession>A0A166ESQ3</accession>
<dbReference type="Proteomes" id="UP000076532">
    <property type="component" value="Unassembled WGS sequence"/>
</dbReference>
<dbReference type="AlphaFoldDB" id="A0A166ESQ3"/>
<evidence type="ECO:0000313" key="2">
    <source>
        <dbReference type="Proteomes" id="UP000076532"/>
    </source>
</evidence>
<keyword evidence="2" id="KW-1185">Reference proteome</keyword>
<organism evidence="1 2">
    <name type="scientific">Athelia psychrophila</name>
    <dbReference type="NCBI Taxonomy" id="1759441"/>
    <lineage>
        <taxon>Eukaryota</taxon>
        <taxon>Fungi</taxon>
        <taxon>Dikarya</taxon>
        <taxon>Basidiomycota</taxon>
        <taxon>Agaricomycotina</taxon>
        <taxon>Agaricomycetes</taxon>
        <taxon>Agaricomycetidae</taxon>
        <taxon>Atheliales</taxon>
        <taxon>Atheliaceae</taxon>
        <taxon>Athelia</taxon>
    </lineage>
</organism>